<sequence>MLRIQSRCTIQQYRGVVSPSASAISTSMQPHSPQFNMADILLCRTPIFSRESEERRHGPSRSRKMIIEGT</sequence>
<organism evidence="2 3">
    <name type="scientific">Armillaria ostoyae</name>
    <name type="common">Armillaria root rot fungus</name>
    <dbReference type="NCBI Taxonomy" id="47428"/>
    <lineage>
        <taxon>Eukaryota</taxon>
        <taxon>Fungi</taxon>
        <taxon>Dikarya</taxon>
        <taxon>Basidiomycota</taxon>
        <taxon>Agaricomycotina</taxon>
        <taxon>Agaricomycetes</taxon>
        <taxon>Agaricomycetidae</taxon>
        <taxon>Agaricales</taxon>
        <taxon>Marasmiineae</taxon>
        <taxon>Physalacriaceae</taxon>
        <taxon>Armillaria</taxon>
    </lineage>
</organism>
<dbReference type="Proteomes" id="UP000219338">
    <property type="component" value="Unassembled WGS sequence"/>
</dbReference>
<reference evidence="3" key="1">
    <citation type="journal article" date="2017" name="Nat. Ecol. Evol.">
        <title>Genome expansion and lineage-specific genetic innovations in the forest pathogenic fungi Armillaria.</title>
        <authorList>
            <person name="Sipos G."/>
            <person name="Prasanna A.N."/>
            <person name="Walter M.C."/>
            <person name="O'Connor E."/>
            <person name="Balint B."/>
            <person name="Krizsan K."/>
            <person name="Kiss B."/>
            <person name="Hess J."/>
            <person name="Varga T."/>
            <person name="Slot J."/>
            <person name="Riley R."/>
            <person name="Boka B."/>
            <person name="Rigling D."/>
            <person name="Barry K."/>
            <person name="Lee J."/>
            <person name="Mihaltcheva S."/>
            <person name="LaButti K."/>
            <person name="Lipzen A."/>
            <person name="Waldron R."/>
            <person name="Moloney N.M."/>
            <person name="Sperisen C."/>
            <person name="Kredics L."/>
            <person name="Vagvoelgyi C."/>
            <person name="Patrignani A."/>
            <person name="Fitzpatrick D."/>
            <person name="Nagy I."/>
            <person name="Doyle S."/>
            <person name="Anderson J.B."/>
            <person name="Grigoriev I.V."/>
            <person name="Gueldener U."/>
            <person name="Muensterkoetter M."/>
            <person name="Nagy L.G."/>
        </authorList>
    </citation>
    <scope>NUCLEOTIDE SEQUENCE [LARGE SCALE GENOMIC DNA]</scope>
    <source>
        <strain evidence="3">C18/9</strain>
    </source>
</reference>
<dbReference type="EMBL" id="FUEG01000017">
    <property type="protein sequence ID" value="SJL12517.1"/>
    <property type="molecule type" value="Genomic_DNA"/>
</dbReference>
<gene>
    <name evidence="2" type="ORF">ARMOST_15944</name>
</gene>
<evidence type="ECO:0000313" key="2">
    <source>
        <dbReference type="EMBL" id="SJL12517.1"/>
    </source>
</evidence>
<evidence type="ECO:0000313" key="3">
    <source>
        <dbReference type="Proteomes" id="UP000219338"/>
    </source>
</evidence>
<dbReference type="AlphaFoldDB" id="A0A284RUV4"/>
<name>A0A284RUV4_ARMOS</name>
<proteinExistence type="predicted"/>
<keyword evidence="3" id="KW-1185">Reference proteome</keyword>
<evidence type="ECO:0000256" key="1">
    <source>
        <dbReference type="SAM" id="MobiDB-lite"/>
    </source>
</evidence>
<protein>
    <submittedName>
        <fullName evidence="2">Uncharacterized protein</fullName>
    </submittedName>
</protein>
<accession>A0A284RUV4</accession>
<feature type="region of interest" description="Disordered" evidence="1">
    <location>
        <begin position="50"/>
        <end position="70"/>
    </location>
</feature>